<proteinExistence type="predicted"/>
<evidence type="ECO:0000313" key="1">
    <source>
        <dbReference type="EnsemblMetazoa" id="tetur15g01070.1"/>
    </source>
</evidence>
<keyword evidence="2" id="KW-1185">Reference proteome</keyword>
<name>T1KMB9_TETUR</name>
<sequence>MEKVNLTIGVLLAPFAEGFAEENNQIVPKLKSLKRFAAISDHVHSIDMGYHDGVLVLMQEGVSAVDVKSDVKFSNAINKDYSDIYELAVAKEFEEPMH</sequence>
<reference evidence="2" key="1">
    <citation type="submission" date="2011-08" db="EMBL/GenBank/DDBJ databases">
        <authorList>
            <person name="Rombauts S."/>
        </authorList>
    </citation>
    <scope>NUCLEOTIDE SEQUENCE</scope>
    <source>
        <strain evidence="2">London</strain>
    </source>
</reference>
<dbReference type="HOGENOM" id="CLU_2336297_0_0_1"/>
<evidence type="ECO:0000313" key="2">
    <source>
        <dbReference type="Proteomes" id="UP000015104"/>
    </source>
</evidence>
<dbReference type="EMBL" id="CAEY01000240">
    <property type="status" value="NOT_ANNOTATED_CDS"/>
    <property type="molecule type" value="Genomic_DNA"/>
</dbReference>
<accession>T1KMB9</accession>
<dbReference type="AlphaFoldDB" id="T1KMB9"/>
<organism evidence="1 2">
    <name type="scientific">Tetranychus urticae</name>
    <name type="common">Two-spotted spider mite</name>
    <dbReference type="NCBI Taxonomy" id="32264"/>
    <lineage>
        <taxon>Eukaryota</taxon>
        <taxon>Metazoa</taxon>
        <taxon>Ecdysozoa</taxon>
        <taxon>Arthropoda</taxon>
        <taxon>Chelicerata</taxon>
        <taxon>Arachnida</taxon>
        <taxon>Acari</taxon>
        <taxon>Acariformes</taxon>
        <taxon>Trombidiformes</taxon>
        <taxon>Prostigmata</taxon>
        <taxon>Eleutherengona</taxon>
        <taxon>Raphignathae</taxon>
        <taxon>Tetranychoidea</taxon>
        <taxon>Tetranychidae</taxon>
        <taxon>Tetranychus</taxon>
    </lineage>
</organism>
<protein>
    <submittedName>
        <fullName evidence="1">Uncharacterized protein</fullName>
    </submittedName>
</protein>
<dbReference type="Proteomes" id="UP000015104">
    <property type="component" value="Unassembled WGS sequence"/>
</dbReference>
<reference evidence="1" key="2">
    <citation type="submission" date="2015-06" db="UniProtKB">
        <authorList>
            <consortium name="EnsemblMetazoa"/>
        </authorList>
    </citation>
    <scope>IDENTIFICATION</scope>
</reference>
<dbReference type="EnsemblMetazoa" id="tetur15g01070.1">
    <property type="protein sequence ID" value="tetur15g01070.1"/>
    <property type="gene ID" value="tetur15g01070"/>
</dbReference>